<accession>A0A5M8NY01</accession>
<reference evidence="3 4" key="1">
    <citation type="submission" date="2019-03" db="EMBL/GenBank/DDBJ databases">
        <title>Single cell metagenomics reveals metabolic interactions within the superorganism composed of flagellate Streblomastix strix and complex community of Bacteroidetes bacteria on its surface.</title>
        <authorList>
            <person name="Treitli S.C."/>
            <person name="Kolisko M."/>
            <person name="Husnik F."/>
            <person name="Keeling P."/>
            <person name="Hampl V."/>
        </authorList>
    </citation>
    <scope>NUCLEOTIDE SEQUENCE [LARGE SCALE GENOMIC DNA]</scope>
    <source>
        <strain evidence="3">St1</strain>
    </source>
</reference>
<evidence type="ECO:0000313" key="4">
    <source>
        <dbReference type="Proteomes" id="UP000324575"/>
    </source>
</evidence>
<protein>
    <recommendedName>
        <fullName evidence="2">SusD-like N-terminal domain-containing protein</fullName>
    </recommendedName>
</protein>
<organism evidence="3 4">
    <name type="scientific">Candidatus Ordinivivax streblomastigis</name>
    <dbReference type="NCBI Taxonomy" id="2540710"/>
    <lineage>
        <taxon>Bacteria</taxon>
        <taxon>Pseudomonadati</taxon>
        <taxon>Bacteroidota</taxon>
        <taxon>Bacteroidia</taxon>
        <taxon>Bacteroidales</taxon>
        <taxon>Candidatus Ordinivivax</taxon>
    </lineage>
</organism>
<feature type="chain" id="PRO_5024391273" description="SusD-like N-terminal domain-containing protein" evidence="1">
    <location>
        <begin position="23"/>
        <end position="264"/>
    </location>
</feature>
<evidence type="ECO:0000256" key="1">
    <source>
        <dbReference type="SAM" id="SignalP"/>
    </source>
</evidence>
<dbReference type="SUPFAM" id="SSF48452">
    <property type="entry name" value="TPR-like"/>
    <property type="match status" value="1"/>
</dbReference>
<dbReference type="Gene3D" id="1.25.40.390">
    <property type="match status" value="1"/>
</dbReference>
<keyword evidence="1" id="KW-0732">Signal</keyword>
<dbReference type="Proteomes" id="UP000324575">
    <property type="component" value="Unassembled WGS sequence"/>
</dbReference>
<comment type="caution">
    <text evidence="3">The sequence shown here is derived from an EMBL/GenBank/DDBJ whole genome shotgun (WGS) entry which is preliminary data.</text>
</comment>
<proteinExistence type="predicted"/>
<dbReference type="InterPro" id="IPR033985">
    <property type="entry name" value="SusD-like_N"/>
</dbReference>
<feature type="domain" description="SusD-like N-terminal" evidence="2">
    <location>
        <begin position="90"/>
        <end position="223"/>
    </location>
</feature>
<evidence type="ECO:0000313" key="3">
    <source>
        <dbReference type="EMBL" id="KAA6300105.1"/>
    </source>
</evidence>
<dbReference type="AlphaFoldDB" id="A0A5M8NY01"/>
<dbReference type="EMBL" id="SNRX01000141">
    <property type="protein sequence ID" value="KAA6300105.1"/>
    <property type="molecule type" value="Genomic_DNA"/>
</dbReference>
<evidence type="ECO:0000259" key="2">
    <source>
        <dbReference type="Pfam" id="PF14322"/>
    </source>
</evidence>
<name>A0A5M8NY01_9BACT</name>
<dbReference type="Pfam" id="PF14322">
    <property type="entry name" value="SusD-like_3"/>
    <property type="match status" value="1"/>
</dbReference>
<gene>
    <name evidence="3" type="ORF">EZS26_003756</name>
</gene>
<dbReference type="PROSITE" id="PS51257">
    <property type="entry name" value="PROKAR_LIPOPROTEIN"/>
    <property type="match status" value="1"/>
</dbReference>
<feature type="signal peptide" evidence="1">
    <location>
        <begin position="1"/>
        <end position="22"/>
    </location>
</feature>
<dbReference type="InterPro" id="IPR011990">
    <property type="entry name" value="TPR-like_helical_dom_sf"/>
</dbReference>
<sequence>MKKILNYTLLLALIVNISSGCSDDYLDTMPTNAVNAATAFGSIENITMIVNGLALTMDTHETTYRQGLGGESGIKIWYGNFTGNSFCSSSNASAYGAGNTLASGDYHDNANSDYVSFPWFYYYRLVAGANSVLPYIDTESGTDAEKHEKQWLKAQALTFRAHAFTMLIQLYGYRWTDSNNGATDGIILHLVPTVDPKPLSTMAETYDQIYTDLDEAINLYKASGWERPSNPQSIGAPNINVAYAIYARAAINKLDYAKAIKAHL</sequence>